<comment type="caution">
    <text evidence="2">The sequence shown here is derived from an EMBL/GenBank/DDBJ whole genome shotgun (WGS) entry which is preliminary data.</text>
</comment>
<accession>A0AAE0X1R3</accession>
<proteinExistence type="predicted"/>
<evidence type="ECO:0000256" key="1">
    <source>
        <dbReference type="SAM" id="Phobius"/>
    </source>
</evidence>
<keyword evidence="1" id="KW-0812">Transmembrane</keyword>
<name>A0AAE0X1R3_9PEZI</name>
<dbReference type="Proteomes" id="UP001270362">
    <property type="component" value="Unassembled WGS sequence"/>
</dbReference>
<keyword evidence="1" id="KW-1133">Transmembrane helix</keyword>
<dbReference type="AlphaFoldDB" id="A0AAE0X1R3"/>
<reference evidence="2" key="1">
    <citation type="journal article" date="2023" name="Mol. Phylogenet. Evol.">
        <title>Genome-scale phylogeny and comparative genomics of the fungal order Sordariales.</title>
        <authorList>
            <person name="Hensen N."/>
            <person name="Bonometti L."/>
            <person name="Westerberg I."/>
            <person name="Brannstrom I.O."/>
            <person name="Guillou S."/>
            <person name="Cros-Aarteil S."/>
            <person name="Calhoun S."/>
            <person name="Haridas S."/>
            <person name="Kuo A."/>
            <person name="Mondo S."/>
            <person name="Pangilinan J."/>
            <person name="Riley R."/>
            <person name="LaButti K."/>
            <person name="Andreopoulos B."/>
            <person name="Lipzen A."/>
            <person name="Chen C."/>
            <person name="Yan M."/>
            <person name="Daum C."/>
            <person name="Ng V."/>
            <person name="Clum A."/>
            <person name="Steindorff A."/>
            <person name="Ohm R.A."/>
            <person name="Martin F."/>
            <person name="Silar P."/>
            <person name="Natvig D.O."/>
            <person name="Lalanne C."/>
            <person name="Gautier V."/>
            <person name="Ament-Velasquez S.L."/>
            <person name="Kruys A."/>
            <person name="Hutchinson M.I."/>
            <person name="Powell A.J."/>
            <person name="Barry K."/>
            <person name="Miller A.N."/>
            <person name="Grigoriev I.V."/>
            <person name="Debuchy R."/>
            <person name="Gladieux P."/>
            <person name="Hiltunen Thoren M."/>
            <person name="Johannesson H."/>
        </authorList>
    </citation>
    <scope>NUCLEOTIDE SEQUENCE</scope>
    <source>
        <strain evidence="2">CBS 314.62</strain>
    </source>
</reference>
<dbReference type="EMBL" id="JAULSO010000005">
    <property type="protein sequence ID" value="KAK3682945.1"/>
    <property type="molecule type" value="Genomic_DNA"/>
</dbReference>
<protein>
    <submittedName>
        <fullName evidence="2">Uncharacterized protein</fullName>
    </submittedName>
</protein>
<keyword evidence="1" id="KW-0472">Membrane</keyword>
<sequence length="83" mass="8781">MGCCIWISGIGLAFGWGLLLRAWYGLLGPGHVAMVPCKYHSHSHLSMLGRVLRCVIVDVVGYVAGSGGKLAVNKKELGTVPTT</sequence>
<organism evidence="2 3">
    <name type="scientific">Podospora appendiculata</name>
    <dbReference type="NCBI Taxonomy" id="314037"/>
    <lineage>
        <taxon>Eukaryota</taxon>
        <taxon>Fungi</taxon>
        <taxon>Dikarya</taxon>
        <taxon>Ascomycota</taxon>
        <taxon>Pezizomycotina</taxon>
        <taxon>Sordariomycetes</taxon>
        <taxon>Sordariomycetidae</taxon>
        <taxon>Sordariales</taxon>
        <taxon>Podosporaceae</taxon>
        <taxon>Podospora</taxon>
    </lineage>
</organism>
<gene>
    <name evidence="2" type="ORF">B0T22DRAFT_297604</name>
</gene>
<keyword evidence="3" id="KW-1185">Reference proteome</keyword>
<feature type="transmembrane region" description="Helical" evidence="1">
    <location>
        <begin position="6"/>
        <end position="24"/>
    </location>
</feature>
<reference evidence="2" key="2">
    <citation type="submission" date="2023-06" db="EMBL/GenBank/DDBJ databases">
        <authorList>
            <consortium name="Lawrence Berkeley National Laboratory"/>
            <person name="Haridas S."/>
            <person name="Hensen N."/>
            <person name="Bonometti L."/>
            <person name="Westerberg I."/>
            <person name="Brannstrom I.O."/>
            <person name="Guillou S."/>
            <person name="Cros-Aarteil S."/>
            <person name="Calhoun S."/>
            <person name="Kuo A."/>
            <person name="Mondo S."/>
            <person name="Pangilinan J."/>
            <person name="Riley R."/>
            <person name="Labutti K."/>
            <person name="Andreopoulos B."/>
            <person name="Lipzen A."/>
            <person name="Chen C."/>
            <person name="Yanf M."/>
            <person name="Daum C."/>
            <person name="Ng V."/>
            <person name="Clum A."/>
            <person name="Steindorff A."/>
            <person name="Ohm R."/>
            <person name="Martin F."/>
            <person name="Silar P."/>
            <person name="Natvig D."/>
            <person name="Lalanne C."/>
            <person name="Gautier V."/>
            <person name="Ament-Velasquez S.L."/>
            <person name="Kruys A."/>
            <person name="Hutchinson M.I."/>
            <person name="Powell A.J."/>
            <person name="Barry K."/>
            <person name="Miller A.N."/>
            <person name="Grigoriev I.V."/>
            <person name="Debuchy R."/>
            <person name="Gladieux P."/>
            <person name="Thoren M.H."/>
            <person name="Johannesson H."/>
        </authorList>
    </citation>
    <scope>NUCLEOTIDE SEQUENCE</scope>
    <source>
        <strain evidence="2">CBS 314.62</strain>
    </source>
</reference>
<evidence type="ECO:0000313" key="2">
    <source>
        <dbReference type="EMBL" id="KAK3682945.1"/>
    </source>
</evidence>
<evidence type="ECO:0000313" key="3">
    <source>
        <dbReference type="Proteomes" id="UP001270362"/>
    </source>
</evidence>